<evidence type="ECO:0008006" key="4">
    <source>
        <dbReference type="Google" id="ProtNLM"/>
    </source>
</evidence>
<keyword evidence="3" id="KW-1185">Reference proteome</keyword>
<dbReference type="Gene3D" id="2.60.270.50">
    <property type="match status" value="1"/>
</dbReference>
<evidence type="ECO:0000313" key="2">
    <source>
        <dbReference type="EMBL" id="ATP57509.1"/>
    </source>
</evidence>
<evidence type="ECO:0000313" key="3">
    <source>
        <dbReference type="Proteomes" id="UP000223749"/>
    </source>
</evidence>
<name>A0A2D1U7C7_9SPHI</name>
<dbReference type="KEGG" id="pgs:CPT03_14020"/>
<reference evidence="2 3" key="1">
    <citation type="submission" date="2017-10" db="EMBL/GenBank/DDBJ databases">
        <title>Whole genome of Pedobacter ginsengisoli T01R-27 isolated from tomato rhizosphere.</title>
        <authorList>
            <person name="Weon H.-Y."/>
            <person name="Lee S.A."/>
            <person name="Sang M.K."/>
            <person name="Song J."/>
        </authorList>
    </citation>
    <scope>NUCLEOTIDE SEQUENCE [LARGE SCALE GENOMIC DNA]</scope>
    <source>
        <strain evidence="2 3">T01R-27</strain>
    </source>
</reference>
<proteinExistence type="predicted"/>
<gene>
    <name evidence="2" type="ORF">CPT03_14020</name>
</gene>
<dbReference type="OrthoDB" id="764412at2"/>
<dbReference type="RefSeq" id="WP_099439430.1">
    <property type="nucleotide sequence ID" value="NZ_CP024091.1"/>
</dbReference>
<accession>A0A2D1U7C7</accession>
<protein>
    <recommendedName>
        <fullName evidence="4">Crystal protein ET79</fullName>
    </recommendedName>
</protein>
<dbReference type="EMBL" id="CP024091">
    <property type="protein sequence ID" value="ATP57509.1"/>
    <property type="molecule type" value="Genomic_DNA"/>
</dbReference>
<dbReference type="AlphaFoldDB" id="A0A2D1U7C7"/>
<evidence type="ECO:0000256" key="1">
    <source>
        <dbReference type="SAM" id="MobiDB-lite"/>
    </source>
</evidence>
<organism evidence="2 3">
    <name type="scientific">Pedobacter ginsengisoli</name>
    <dbReference type="NCBI Taxonomy" id="363852"/>
    <lineage>
        <taxon>Bacteria</taxon>
        <taxon>Pseudomonadati</taxon>
        <taxon>Bacteroidota</taxon>
        <taxon>Sphingobacteriia</taxon>
        <taxon>Sphingobacteriales</taxon>
        <taxon>Sphingobacteriaceae</taxon>
        <taxon>Pedobacter</taxon>
    </lineage>
</organism>
<dbReference type="Proteomes" id="UP000223749">
    <property type="component" value="Chromosome"/>
</dbReference>
<sequence>MARSVKMTVNNNTGKVLKLRPQEPVHGKFTSGPPATIEASGSWTCTTRTGGSYGPEGTVTYETDGGNTTVEFYYNHPVGSGASSYRVSANPSDSMGYEIKGSFKGHDQNITFELYPIS</sequence>
<feature type="region of interest" description="Disordered" evidence="1">
    <location>
        <begin position="14"/>
        <end position="43"/>
    </location>
</feature>